<dbReference type="GO" id="GO:0005829">
    <property type="term" value="C:cytosol"/>
    <property type="evidence" value="ECO:0007669"/>
    <property type="project" value="TreeGrafter"/>
</dbReference>
<dbReference type="GO" id="GO:0008967">
    <property type="term" value="F:phosphoglycolate phosphatase activity"/>
    <property type="evidence" value="ECO:0007669"/>
    <property type="project" value="TreeGrafter"/>
</dbReference>
<dbReference type="GO" id="GO:0006281">
    <property type="term" value="P:DNA repair"/>
    <property type="evidence" value="ECO:0007669"/>
    <property type="project" value="TreeGrafter"/>
</dbReference>
<keyword evidence="1" id="KW-0378">Hydrolase</keyword>
<dbReference type="AlphaFoldDB" id="A0A1J5RKV8"/>
<dbReference type="InterPro" id="IPR006439">
    <property type="entry name" value="HAD-SF_hydro_IA"/>
</dbReference>
<dbReference type="Gene3D" id="3.40.50.1000">
    <property type="entry name" value="HAD superfamily/HAD-like"/>
    <property type="match status" value="1"/>
</dbReference>
<dbReference type="InterPro" id="IPR036412">
    <property type="entry name" value="HAD-like_sf"/>
</dbReference>
<dbReference type="NCBIfam" id="TIGR01549">
    <property type="entry name" value="HAD-SF-IA-v1"/>
    <property type="match status" value="1"/>
</dbReference>
<sequence length="242" mass="26976">MVGILRGAGKRNGRIRAYFILAVQMAKRYDLIVFDWDGTVMDSTAIIAGSIQAACRDLKLTVPDDETARHVIGLGLVQALRHAVPDAPEEMYEPLVARYRHHFLSQNESIPLFDQARETIIELHGAGYRLAVATGKNRNGLDHALESTGMGAYFHATRTADRTFSKPHPAMLLEIMEELDVQPERTLMIGDTTHDLQMAINAGVDAVGVTHGAHPEDQLRELKPIALLDDFIELREWFRVNA</sequence>
<name>A0A1J5RKV8_9ZZZZ</name>
<dbReference type="NCBIfam" id="TIGR01662">
    <property type="entry name" value="HAD-SF-IIIA"/>
    <property type="match status" value="1"/>
</dbReference>
<comment type="caution">
    <text evidence="1">The sequence shown here is derived from an EMBL/GenBank/DDBJ whole genome shotgun (WGS) entry which is preliminary data.</text>
</comment>
<dbReference type="InterPro" id="IPR023198">
    <property type="entry name" value="PGP-like_dom2"/>
</dbReference>
<protein>
    <submittedName>
        <fullName evidence="1">Pyrophosphatase PpaX</fullName>
        <ecNumber evidence="1">3.6.1.1</ecNumber>
    </submittedName>
</protein>
<dbReference type="GO" id="GO:0004427">
    <property type="term" value="F:inorganic diphosphate phosphatase activity"/>
    <property type="evidence" value="ECO:0007669"/>
    <property type="project" value="UniProtKB-EC"/>
</dbReference>
<dbReference type="SFLD" id="SFLDG01129">
    <property type="entry name" value="C1.5:_HAD__Beta-PGM__Phosphata"/>
    <property type="match status" value="1"/>
</dbReference>
<dbReference type="NCBIfam" id="TIGR01509">
    <property type="entry name" value="HAD-SF-IA-v3"/>
    <property type="match status" value="1"/>
</dbReference>
<dbReference type="Pfam" id="PF13419">
    <property type="entry name" value="HAD_2"/>
    <property type="match status" value="1"/>
</dbReference>
<evidence type="ECO:0000313" key="1">
    <source>
        <dbReference type="EMBL" id="OIQ96377.1"/>
    </source>
</evidence>
<dbReference type="InterPro" id="IPR023214">
    <property type="entry name" value="HAD_sf"/>
</dbReference>
<dbReference type="SFLD" id="SFLDG01135">
    <property type="entry name" value="C1.5.6:_HAD__Beta-PGM__Phospha"/>
    <property type="match status" value="1"/>
</dbReference>
<accession>A0A1J5RKV8</accession>
<dbReference type="SUPFAM" id="SSF56784">
    <property type="entry name" value="HAD-like"/>
    <property type="match status" value="1"/>
</dbReference>
<dbReference type="InterPro" id="IPR050155">
    <property type="entry name" value="HAD-like_hydrolase_sf"/>
</dbReference>
<dbReference type="PANTHER" id="PTHR43434">
    <property type="entry name" value="PHOSPHOGLYCOLATE PHOSPHATASE"/>
    <property type="match status" value="1"/>
</dbReference>
<dbReference type="InterPro" id="IPR006549">
    <property type="entry name" value="HAD-SF_hydro_IIIA"/>
</dbReference>
<dbReference type="EC" id="3.6.1.1" evidence="1"/>
<dbReference type="InterPro" id="IPR041492">
    <property type="entry name" value="HAD_2"/>
</dbReference>
<proteinExistence type="predicted"/>
<dbReference type="SFLD" id="SFLDS00003">
    <property type="entry name" value="Haloacid_Dehalogenase"/>
    <property type="match status" value="1"/>
</dbReference>
<organism evidence="1">
    <name type="scientific">mine drainage metagenome</name>
    <dbReference type="NCBI Taxonomy" id="410659"/>
    <lineage>
        <taxon>unclassified sequences</taxon>
        <taxon>metagenomes</taxon>
        <taxon>ecological metagenomes</taxon>
    </lineage>
</organism>
<reference evidence="1" key="1">
    <citation type="submission" date="2016-10" db="EMBL/GenBank/DDBJ databases">
        <title>Sequence of Gallionella enrichment culture.</title>
        <authorList>
            <person name="Poehlein A."/>
            <person name="Muehling M."/>
            <person name="Daniel R."/>
        </authorList>
    </citation>
    <scope>NUCLEOTIDE SEQUENCE</scope>
</reference>
<dbReference type="Gene3D" id="1.10.150.240">
    <property type="entry name" value="Putative phosphatase, domain 2"/>
    <property type="match status" value="1"/>
</dbReference>
<dbReference type="PANTHER" id="PTHR43434:SF24">
    <property type="entry name" value="HYDROLASE-RELATED"/>
    <property type="match status" value="1"/>
</dbReference>
<dbReference type="EMBL" id="MLJW01000150">
    <property type="protein sequence ID" value="OIQ96377.1"/>
    <property type="molecule type" value="Genomic_DNA"/>
</dbReference>
<gene>
    <name evidence="1" type="primary">ppaX_6</name>
    <name evidence="1" type="ORF">GALL_216560</name>
</gene>